<proteinExistence type="predicted"/>
<reference evidence="1 2" key="1">
    <citation type="journal article" date="2013" name="Genome Biol.">
        <title>The genome sequence of the most widely cultivated cacao type and its use to identify candidate genes regulating pod color.</title>
        <authorList>
            <person name="Motamayor J.C."/>
            <person name="Mockaitis K."/>
            <person name="Schmutz J."/>
            <person name="Haiminen N."/>
            <person name="Iii D.L."/>
            <person name="Cornejo O."/>
            <person name="Findley S.D."/>
            <person name="Zheng P."/>
            <person name="Utro F."/>
            <person name="Royaert S."/>
            <person name="Saski C."/>
            <person name="Jenkins J."/>
            <person name="Podicheti R."/>
            <person name="Zhao M."/>
            <person name="Scheffler B.E."/>
            <person name="Stack J.C."/>
            <person name="Feltus F.A."/>
            <person name="Mustiga G.M."/>
            <person name="Amores F."/>
            <person name="Phillips W."/>
            <person name="Marelli J.P."/>
            <person name="May G.D."/>
            <person name="Shapiro H."/>
            <person name="Ma J."/>
            <person name="Bustamante C.D."/>
            <person name="Schnell R.J."/>
            <person name="Main D."/>
            <person name="Gilbert D."/>
            <person name="Parida L."/>
            <person name="Kuhn D.N."/>
        </authorList>
    </citation>
    <scope>NUCLEOTIDE SEQUENCE [LARGE SCALE GENOMIC DNA]</scope>
    <source>
        <strain evidence="2">cv. Matina 1-6</strain>
    </source>
</reference>
<evidence type="ECO:0000313" key="1">
    <source>
        <dbReference type="EMBL" id="EOY26445.1"/>
    </source>
</evidence>
<evidence type="ECO:0000313" key="2">
    <source>
        <dbReference type="Proteomes" id="UP000026915"/>
    </source>
</evidence>
<name>A0A061G990_THECC</name>
<dbReference type="Gramene" id="EOY26445">
    <property type="protein sequence ID" value="EOY26445"/>
    <property type="gene ID" value="TCM_028081"/>
</dbReference>
<gene>
    <name evidence="1" type="ORF">TCM_028081</name>
</gene>
<dbReference type="HOGENOM" id="CLU_2836408_0_0_1"/>
<protein>
    <submittedName>
        <fullName evidence="1">Uncharacterized protein</fullName>
    </submittedName>
</protein>
<dbReference type="EMBL" id="CM001884">
    <property type="protein sequence ID" value="EOY26445.1"/>
    <property type="molecule type" value="Genomic_DNA"/>
</dbReference>
<organism evidence="1 2">
    <name type="scientific">Theobroma cacao</name>
    <name type="common">Cacao</name>
    <name type="synonym">Cocoa</name>
    <dbReference type="NCBI Taxonomy" id="3641"/>
    <lineage>
        <taxon>Eukaryota</taxon>
        <taxon>Viridiplantae</taxon>
        <taxon>Streptophyta</taxon>
        <taxon>Embryophyta</taxon>
        <taxon>Tracheophyta</taxon>
        <taxon>Spermatophyta</taxon>
        <taxon>Magnoliopsida</taxon>
        <taxon>eudicotyledons</taxon>
        <taxon>Gunneridae</taxon>
        <taxon>Pentapetalae</taxon>
        <taxon>rosids</taxon>
        <taxon>malvids</taxon>
        <taxon>Malvales</taxon>
        <taxon>Malvaceae</taxon>
        <taxon>Byttnerioideae</taxon>
        <taxon>Theobroma</taxon>
    </lineage>
</organism>
<sequence>MRMNLLEITEQIKEKTNLSQIERIPLDHPIARLKIQSILQSGQRRSMKLSMISSRFVSCKSNISTL</sequence>
<dbReference type="Proteomes" id="UP000026915">
    <property type="component" value="Chromosome 6"/>
</dbReference>
<keyword evidence="2" id="KW-1185">Reference proteome</keyword>
<dbReference type="InParanoid" id="A0A061G990"/>
<accession>A0A061G990</accession>
<dbReference type="AlphaFoldDB" id="A0A061G990"/>